<name>A0A4R2KWD1_9GAMM</name>
<protein>
    <submittedName>
        <fullName evidence="1">Uncharacterized protein DUF2855</fullName>
    </submittedName>
</protein>
<organism evidence="1 2">
    <name type="scientific">Chromatocurvus halotolerans</name>
    <dbReference type="NCBI Taxonomy" id="1132028"/>
    <lineage>
        <taxon>Bacteria</taxon>
        <taxon>Pseudomonadati</taxon>
        <taxon>Pseudomonadota</taxon>
        <taxon>Gammaproteobacteria</taxon>
        <taxon>Cellvibrionales</taxon>
        <taxon>Halieaceae</taxon>
        <taxon>Chromatocurvus</taxon>
    </lineage>
</organism>
<keyword evidence="2" id="KW-1185">Reference proteome</keyword>
<accession>A0A4R2KWD1</accession>
<dbReference type="Pfam" id="PF11017">
    <property type="entry name" value="DUF2855"/>
    <property type="match status" value="1"/>
</dbReference>
<sequence length="360" mass="39258">MKIQEVWVDRGDFRRTRVIDATLPEPAEGEILVAIESFALTANNVSYALSGDMIGYWGYFPAQEHWGKVPAWGYARVLSSRCDAIAEGERLWGFFPMSSHVLLQPGHVSAHGMVDVAGHRKALPALYNGYTRTVADPPMLADLHHERSLLFPLFATSYLLYDYLRDNDFFAATQIIIGSASSKTALGLARLLYTDSDSDVSVCGLTSASNVDFVTGLNAAHSVLSYGDVNRIAAETPAVFVDMAGDRTLTAAVHNRMRDQLRQSIKVGATHWEAAGGNDEALPGPEPAFFFAPAQIARRDAQWGQGVVMQRALAASADLARAMRGQIQIEESRGPDAVINTWNALLDNRLPPTRGVILSL</sequence>
<dbReference type="EMBL" id="SLWX01000024">
    <property type="protein sequence ID" value="TCO71005.1"/>
    <property type="molecule type" value="Genomic_DNA"/>
</dbReference>
<dbReference type="RefSeq" id="WP_162884010.1">
    <property type="nucleotide sequence ID" value="NZ_QQSW01000031.1"/>
</dbReference>
<gene>
    <name evidence="1" type="ORF">EV688_12418</name>
</gene>
<dbReference type="SUPFAM" id="SSF50129">
    <property type="entry name" value="GroES-like"/>
    <property type="match status" value="1"/>
</dbReference>
<dbReference type="AlphaFoldDB" id="A0A4R2KWD1"/>
<reference evidence="1 2" key="1">
    <citation type="submission" date="2019-03" db="EMBL/GenBank/DDBJ databases">
        <title>Genomic Encyclopedia of Type Strains, Phase IV (KMG-IV): sequencing the most valuable type-strain genomes for metagenomic binning, comparative biology and taxonomic classification.</title>
        <authorList>
            <person name="Goeker M."/>
        </authorList>
    </citation>
    <scope>NUCLEOTIDE SEQUENCE [LARGE SCALE GENOMIC DNA]</scope>
    <source>
        <strain evidence="1 2">DSM 23344</strain>
    </source>
</reference>
<proteinExistence type="predicted"/>
<comment type="caution">
    <text evidence="1">The sequence shown here is derived from an EMBL/GenBank/DDBJ whole genome shotgun (WGS) entry which is preliminary data.</text>
</comment>
<evidence type="ECO:0000313" key="1">
    <source>
        <dbReference type="EMBL" id="TCO71005.1"/>
    </source>
</evidence>
<dbReference type="InterPro" id="IPR021276">
    <property type="entry name" value="DUF2855"/>
</dbReference>
<dbReference type="Proteomes" id="UP000294980">
    <property type="component" value="Unassembled WGS sequence"/>
</dbReference>
<dbReference type="InterPro" id="IPR011032">
    <property type="entry name" value="GroES-like_sf"/>
</dbReference>
<evidence type="ECO:0000313" key="2">
    <source>
        <dbReference type="Proteomes" id="UP000294980"/>
    </source>
</evidence>